<comment type="caution">
    <text evidence="1">The sequence shown here is derived from an EMBL/GenBank/DDBJ whole genome shotgun (WGS) entry which is preliminary data.</text>
</comment>
<keyword evidence="2" id="KW-1185">Reference proteome</keyword>
<evidence type="ECO:0000313" key="2">
    <source>
        <dbReference type="Proteomes" id="UP001283361"/>
    </source>
</evidence>
<proteinExistence type="predicted"/>
<sequence length="122" mass="12673">MSNKLGLKVPPGKKKQDEGWGGQYLAVVGLSHVGSPLANLPGLSGVTTGRTNSLLASVVLLGNAEPGADGYSLQKDVLPSARRLSHAGFIATVSNRTCCQVLDACRTLGSWRKSPTGRVAKC</sequence>
<organism evidence="1 2">
    <name type="scientific">Elysia crispata</name>
    <name type="common">lettuce slug</name>
    <dbReference type="NCBI Taxonomy" id="231223"/>
    <lineage>
        <taxon>Eukaryota</taxon>
        <taxon>Metazoa</taxon>
        <taxon>Spiralia</taxon>
        <taxon>Lophotrochozoa</taxon>
        <taxon>Mollusca</taxon>
        <taxon>Gastropoda</taxon>
        <taxon>Heterobranchia</taxon>
        <taxon>Euthyneura</taxon>
        <taxon>Panpulmonata</taxon>
        <taxon>Sacoglossa</taxon>
        <taxon>Placobranchoidea</taxon>
        <taxon>Plakobranchidae</taxon>
        <taxon>Elysia</taxon>
    </lineage>
</organism>
<dbReference type="EMBL" id="JAWDGP010005780">
    <property type="protein sequence ID" value="KAK3752163.1"/>
    <property type="molecule type" value="Genomic_DNA"/>
</dbReference>
<name>A0AAE0YN74_9GAST</name>
<gene>
    <name evidence="1" type="ORF">RRG08_059725</name>
</gene>
<reference evidence="1" key="1">
    <citation type="journal article" date="2023" name="G3 (Bethesda)">
        <title>A reference genome for the long-term kleptoplast-retaining sea slug Elysia crispata morphotype clarki.</title>
        <authorList>
            <person name="Eastman K.E."/>
            <person name="Pendleton A.L."/>
            <person name="Shaikh M.A."/>
            <person name="Suttiyut T."/>
            <person name="Ogas R."/>
            <person name="Tomko P."/>
            <person name="Gavelis G."/>
            <person name="Widhalm J.R."/>
            <person name="Wisecaver J.H."/>
        </authorList>
    </citation>
    <scope>NUCLEOTIDE SEQUENCE</scope>
    <source>
        <strain evidence="1">ECLA1</strain>
    </source>
</reference>
<protein>
    <submittedName>
        <fullName evidence="1">Uncharacterized protein</fullName>
    </submittedName>
</protein>
<evidence type="ECO:0000313" key="1">
    <source>
        <dbReference type="EMBL" id="KAK3752163.1"/>
    </source>
</evidence>
<dbReference type="Proteomes" id="UP001283361">
    <property type="component" value="Unassembled WGS sequence"/>
</dbReference>
<dbReference type="AlphaFoldDB" id="A0AAE0YN74"/>
<accession>A0AAE0YN74</accession>